<dbReference type="Proteomes" id="UP000292082">
    <property type="component" value="Unassembled WGS sequence"/>
</dbReference>
<evidence type="ECO:0000313" key="1">
    <source>
        <dbReference type="EMBL" id="TBU51913.1"/>
    </source>
</evidence>
<dbReference type="SUPFAM" id="SSF52540">
    <property type="entry name" value="P-loop containing nucleoside triphosphate hydrolases"/>
    <property type="match status" value="1"/>
</dbReference>
<evidence type="ECO:0000313" key="2">
    <source>
        <dbReference type="Proteomes" id="UP000292082"/>
    </source>
</evidence>
<dbReference type="InterPro" id="IPR027417">
    <property type="entry name" value="P-loop_NTPase"/>
</dbReference>
<dbReference type="Pfam" id="PF13245">
    <property type="entry name" value="AAA_19"/>
    <property type="match status" value="1"/>
</dbReference>
<organism evidence="1 2">
    <name type="scientific">Dichomitus squalens</name>
    <dbReference type="NCBI Taxonomy" id="114155"/>
    <lineage>
        <taxon>Eukaryota</taxon>
        <taxon>Fungi</taxon>
        <taxon>Dikarya</taxon>
        <taxon>Basidiomycota</taxon>
        <taxon>Agaricomycotina</taxon>
        <taxon>Agaricomycetes</taxon>
        <taxon>Polyporales</taxon>
        <taxon>Polyporaceae</taxon>
        <taxon>Dichomitus</taxon>
    </lineage>
</organism>
<feature type="non-terminal residue" evidence="1">
    <location>
        <position position="1"/>
    </location>
</feature>
<feature type="non-terminal residue" evidence="1">
    <location>
        <position position="587"/>
    </location>
</feature>
<name>A0A4V2K6G0_9APHY</name>
<dbReference type="Gene3D" id="3.40.50.300">
    <property type="entry name" value="P-loop containing nucleotide triphosphate hydrolases"/>
    <property type="match status" value="1"/>
</dbReference>
<reference evidence="1 2" key="1">
    <citation type="submission" date="2019-01" db="EMBL/GenBank/DDBJ databases">
        <title>Draft genome sequences of three monokaryotic isolates of the white-rot basidiomycete fungus Dichomitus squalens.</title>
        <authorList>
            <consortium name="DOE Joint Genome Institute"/>
            <person name="Lopez S.C."/>
            <person name="Andreopoulos B."/>
            <person name="Pangilinan J."/>
            <person name="Lipzen A."/>
            <person name="Riley R."/>
            <person name="Ahrendt S."/>
            <person name="Ng V."/>
            <person name="Barry K."/>
            <person name="Daum C."/>
            <person name="Grigoriev I.V."/>
            <person name="Hilden K.S."/>
            <person name="Makela M.R."/>
            <person name="de Vries R.P."/>
        </authorList>
    </citation>
    <scope>NUCLEOTIDE SEQUENCE [LARGE SCALE GENOMIC DNA]</scope>
    <source>
        <strain evidence="1 2">CBS 464.89</strain>
    </source>
</reference>
<dbReference type="InterPro" id="IPR050534">
    <property type="entry name" value="Coronavir_polyprotein_1ab"/>
</dbReference>
<gene>
    <name evidence="1" type="ORF">BD310DRAFT_771304</name>
</gene>
<keyword evidence="1" id="KW-0378">Hydrolase</keyword>
<dbReference type="PANTHER" id="PTHR43788">
    <property type="entry name" value="DNA2/NAM7 HELICASE FAMILY MEMBER"/>
    <property type="match status" value="1"/>
</dbReference>
<dbReference type="CDD" id="cd17934">
    <property type="entry name" value="DEXXQc_Upf1-like"/>
    <property type="match status" value="1"/>
</dbReference>
<dbReference type="GO" id="GO:0043139">
    <property type="term" value="F:5'-3' DNA helicase activity"/>
    <property type="evidence" value="ECO:0007669"/>
    <property type="project" value="TreeGrafter"/>
</dbReference>
<accession>A0A4V2K6G0</accession>
<dbReference type="EMBL" id="ML145277">
    <property type="protein sequence ID" value="TBU51913.1"/>
    <property type="molecule type" value="Genomic_DNA"/>
</dbReference>
<dbReference type="PANTHER" id="PTHR43788:SF8">
    <property type="entry name" value="DNA-BINDING PROTEIN SMUBP-2"/>
    <property type="match status" value="1"/>
</dbReference>
<proteinExistence type="predicted"/>
<dbReference type="GO" id="GO:0016787">
    <property type="term" value="F:hydrolase activity"/>
    <property type="evidence" value="ECO:0007669"/>
    <property type="project" value="UniProtKB-KW"/>
</dbReference>
<sequence>TKVLGVSLRLSKKGVMEAIAIGTPDTAFLINLTAECYAEKSKNSSHDAGLAQILNNEHCLLAGFQMPRLALLLHRQTASHVYGIDLSTLHSKFTRKQVSAAELADRHLSNRTNQRAIHALWLRDSDQDICLHAWLSACIAEKCITAIQKAAKIDTRHLPQHQLSCLSQLILNIELLEADKPTGYENDFEDVGLDGEGQVVLQNARFKTRVRKSRQTIIEINGGDVKLQAVAAKGRQTGLKVVEGKFNGKVDRVRVVGREELTRAELSRDEHILLVLQNAHTLVESPYVHMVWFPSDSNPPQGPTGRVVSTGGNTDAFEALNASQRKVANAMITDGEPLVIAHAGPPGTGKTTTIAAALEHWQNQEQPVWVIAQSNVGVKNIALSLFKREQKTGHKINFKIIVSMEFHFEWHEYMYDDIELYLIRSDEFGEGFDPRIHIGTSKVILCTLSMLSHDALVKQKILEYVPMERLVVDEASQIDMFEFMHLFHKFNTLKKVCMFGDPKQLPPYGKEAAPAMQTIFDLKQFQKSSYFLDTQYRMPIPLGNFISKTIYDSKLKSEHKIRDFRTSSVLFVDVRKGAEERAGLSWK</sequence>
<protein>
    <submittedName>
        <fullName evidence="1">P-loop containing nucleoside triphosphate hydrolase protein</fullName>
    </submittedName>
</protein>
<keyword evidence="2" id="KW-1185">Reference proteome</keyword>
<dbReference type="AlphaFoldDB" id="A0A4V2K6G0"/>